<dbReference type="InterPro" id="IPR017907">
    <property type="entry name" value="Znf_RING_CS"/>
</dbReference>
<keyword evidence="5" id="KW-0833">Ubl conjugation pathway</keyword>
<dbReference type="PROSITE" id="PS00518">
    <property type="entry name" value="ZF_RING_1"/>
    <property type="match status" value="1"/>
</dbReference>
<evidence type="ECO:0008006" key="13">
    <source>
        <dbReference type="Google" id="ProtNLM"/>
    </source>
</evidence>
<dbReference type="EMBL" id="JABXXO010000009">
    <property type="protein sequence ID" value="KAF7770357.1"/>
    <property type="molecule type" value="Genomic_DNA"/>
</dbReference>
<evidence type="ECO:0000313" key="12">
    <source>
        <dbReference type="Proteomes" id="UP000629468"/>
    </source>
</evidence>
<evidence type="ECO:0000256" key="3">
    <source>
        <dbReference type="ARBA" id="ARBA00022737"/>
    </source>
</evidence>
<feature type="region of interest" description="Disordered" evidence="8">
    <location>
        <begin position="388"/>
        <end position="422"/>
    </location>
</feature>
<feature type="compositionally biased region" description="Basic and acidic residues" evidence="8">
    <location>
        <begin position="392"/>
        <end position="420"/>
    </location>
</feature>
<keyword evidence="4 7" id="KW-0863">Zinc-finger</keyword>
<evidence type="ECO:0000256" key="5">
    <source>
        <dbReference type="ARBA" id="ARBA00022786"/>
    </source>
</evidence>
<name>A0A8H7CBW7_AGABI</name>
<gene>
    <name evidence="11" type="ORF">Agabi119p4_6331</name>
</gene>
<feature type="domain" description="RING-type" evidence="9">
    <location>
        <begin position="464"/>
        <end position="511"/>
    </location>
</feature>
<feature type="region of interest" description="Disordered" evidence="8">
    <location>
        <begin position="343"/>
        <end position="376"/>
    </location>
</feature>
<dbReference type="PROSITE" id="PS51873">
    <property type="entry name" value="TRIAD"/>
    <property type="match status" value="1"/>
</dbReference>
<dbReference type="SMART" id="SM00184">
    <property type="entry name" value="RING"/>
    <property type="match status" value="1"/>
</dbReference>
<evidence type="ECO:0000256" key="6">
    <source>
        <dbReference type="ARBA" id="ARBA00022833"/>
    </source>
</evidence>
<reference evidence="11 12" key="1">
    <citation type="journal article" name="Sci. Rep.">
        <title>Telomere-to-telomere assembled and centromere annotated genomes of the two main subspecies of the button mushroom Agaricus bisporus reveal especially polymorphic chromosome ends.</title>
        <authorList>
            <person name="Sonnenberg A.S.M."/>
            <person name="Sedaghat-Telgerd N."/>
            <person name="Lavrijssen B."/>
            <person name="Ohm R.A."/>
            <person name="Hendrickx P.M."/>
            <person name="Scholtmeijer K."/>
            <person name="Baars J.J.P."/>
            <person name="van Peer A."/>
        </authorList>
    </citation>
    <scope>NUCLEOTIDE SEQUENCE [LARGE SCALE GENOMIC DNA]</scope>
    <source>
        <strain evidence="11 12">H119_p4</strain>
    </source>
</reference>
<organism evidence="11 12">
    <name type="scientific">Agaricus bisporus var. burnettii</name>
    <dbReference type="NCBI Taxonomy" id="192524"/>
    <lineage>
        <taxon>Eukaryota</taxon>
        <taxon>Fungi</taxon>
        <taxon>Dikarya</taxon>
        <taxon>Basidiomycota</taxon>
        <taxon>Agaricomycotina</taxon>
        <taxon>Agaricomycetes</taxon>
        <taxon>Agaricomycetidae</taxon>
        <taxon>Agaricales</taxon>
        <taxon>Agaricineae</taxon>
        <taxon>Agaricaceae</taxon>
        <taxon>Agaricus</taxon>
    </lineage>
</organism>
<dbReference type="GO" id="GO:0004842">
    <property type="term" value="F:ubiquitin-protein transferase activity"/>
    <property type="evidence" value="ECO:0007669"/>
    <property type="project" value="InterPro"/>
</dbReference>
<proteinExistence type="predicted"/>
<dbReference type="InterPro" id="IPR031127">
    <property type="entry name" value="E3_UB_ligase_RBR"/>
</dbReference>
<dbReference type="InterPro" id="IPR013083">
    <property type="entry name" value="Znf_RING/FYVE/PHD"/>
</dbReference>
<feature type="region of interest" description="Disordered" evidence="8">
    <location>
        <begin position="1"/>
        <end position="21"/>
    </location>
</feature>
<evidence type="ECO:0000256" key="7">
    <source>
        <dbReference type="PROSITE-ProRule" id="PRU00175"/>
    </source>
</evidence>
<protein>
    <recommendedName>
        <fullName evidence="13">RING-type domain-containing protein</fullName>
    </recommendedName>
</protein>
<keyword evidence="6" id="KW-0862">Zinc</keyword>
<evidence type="ECO:0000256" key="8">
    <source>
        <dbReference type="SAM" id="MobiDB-lite"/>
    </source>
</evidence>
<dbReference type="CDD" id="cd22584">
    <property type="entry name" value="Rcat_RBR_unk"/>
    <property type="match status" value="1"/>
</dbReference>
<dbReference type="GO" id="GO:0008270">
    <property type="term" value="F:zinc ion binding"/>
    <property type="evidence" value="ECO:0007669"/>
    <property type="project" value="UniProtKB-KW"/>
</dbReference>
<evidence type="ECO:0000259" key="10">
    <source>
        <dbReference type="PROSITE" id="PS51873"/>
    </source>
</evidence>
<dbReference type="AlphaFoldDB" id="A0A8H7CBW7"/>
<keyword evidence="2" id="KW-0479">Metal-binding</keyword>
<keyword evidence="3" id="KW-0677">Repeat</keyword>
<dbReference type="PROSITE" id="PS50089">
    <property type="entry name" value="ZF_RING_2"/>
    <property type="match status" value="1"/>
</dbReference>
<dbReference type="GO" id="GO:0016567">
    <property type="term" value="P:protein ubiquitination"/>
    <property type="evidence" value="ECO:0007669"/>
    <property type="project" value="InterPro"/>
</dbReference>
<dbReference type="Gene3D" id="1.20.120.1750">
    <property type="match status" value="1"/>
</dbReference>
<evidence type="ECO:0000256" key="2">
    <source>
        <dbReference type="ARBA" id="ARBA00022723"/>
    </source>
</evidence>
<dbReference type="InterPro" id="IPR044066">
    <property type="entry name" value="TRIAD_supradom"/>
</dbReference>
<feature type="domain" description="RING-type" evidence="10">
    <location>
        <begin position="460"/>
        <end position="680"/>
    </location>
</feature>
<comment type="caution">
    <text evidence="11">The sequence shown here is derived from an EMBL/GenBank/DDBJ whole genome shotgun (WGS) entry which is preliminary data.</text>
</comment>
<dbReference type="PANTHER" id="PTHR11685">
    <property type="entry name" value="RBR FAMILY RING FINGER AND IBR DOMAIN-CONTAINING"/>
    <property type="match status" value="1"/>
</dbReference>
<evidence type="ECO:0000313" key="11">
    <source>
        <dbReference type="EMBL" id="KAF7770357.1"/>
    </source>
</evidence>
<feature type="region of interest" description="Disordered" evidence="8">
    <location>
        <begin position="304"/>
        <end position="329"/>
    </location>
</feature>
<keyword evidence="1" id="KW-0808">Transferase</keyword>
<sequence length="682" mass="76912">MEYPKVLSSSKLPTEQERTVKGGPSIEKVDNFDMDRIIDKICDDRQAIVTYKGSSQYGDKLGNRISASTCGLAALNFARIAFKLEMDEGMQGMELLAELMSHKTSQEITSICDYWKSDSHLEIEELLKVPIFKHSLSLQACTYSDPSEEHFYDLLRDLEDVSNFRSVAVIITRPPEIVACLKLHIADKDVYVVFDSHPRPSHPDGLGFIINPNIKIAASYLSQLLSFDKTLLNDSSLQWQAQLLGQSCGHILLPLEEESSMTEMLLESSSALLSAYADVAKEKAGALVLRQKVAELERQKRSVEGKLHRVEQGRREDSERAKETPRSRGRYADRSNWYYPFSTSSSTQAIRRPSSRGEGQTDDWQTVKRKDKGKGPADWVNYGFALWGQAPDPRDKSPPATQNRDKPASKLSKNSEHKDAGINPSFESDLAFALECQRAFEAEDRLLAEQTNMLSRIAPNVFRCAICLDNHAEDSIACVDGCNHPFCRECLRDYTKSKVAERRFPILCPVCITETDKRDPGVVGDDTVQQIGVSNEDYEIFEELQITSFCIPLHCRRCEQTMFVDRQEVQEAKIISCPWPRCGFVWCKACQQEVQVGTPQHSCDGSSELHHLMQQHGWKNCPGCKTPVQKSEGCNHMTCITPSCNTHFCYIEGDMIIKGGTRNEIHNAITTHYTGCKLFDYN</sequence>
<dbReference type="Proteomes" id="UP000629468">
    <property type="component" value="Unassembled WGS sequence"/>
</dbReference>
<accession>A0A8H7CBW7</accession>
<dbReference type="InterPro" id="IPR001841">
    <property type="entry name" value="Znf_RING"/>
</dbReference>
<evidence type="ECO:0000256" key="4">
    <source>
        <dbReference type="ARBA" id="ARBA00022771"/>
    </source>
</evidence>
<dbReference type="SUPFAM" id="SSF57850">
    <property type="entry name" value="RING/U-box"/>
    <property type="match status" value="2"/>
</dbReference>
<dbReference type="Gene3D" id="3.30.40.10">
    <property type="entry name" value="Zinc/RING finger domain, C3HC4 (zinc finger)"/>
    <property type="match status" value="1"/>
</dbReference>
<evidence type="ECO:0000259" key="9">
    <source>
        <dbReference type="PROSITE" id="PS50089"/>
    </source>
</evidence>
<evidence type="ECO:0000256" key="1">
    <source>
        <dbReference type="ARBA" id="ARBA00022679"/>
    </source>
</evidence>